<accession>A0A1Q9EI89</accession>
<comment type="caution">
    <text evidence="1">The sequence shown here is derived from an EMBL/GenBank/DDBJ whole genome shotgun (WGS) entry which is preliminary data.</text>
</comment>
<keyword evidence="2" id="KW-1185">Reference proteome</keyword>
<proteinExistence type="predicted"/>
<dbReference type="OrthoDB" id="10570345at2759"/>
<dbReference type="AlphaFoldDB" id="A0A1Q9EI89"/>
<protein>
    <submittedName>
        <fullName evidence="1">Uncharacterized protein</fullName>
    </submittedName>
</protein>
<gene>
    <name evidence="1" type="ORF">AK812_SmicGene9469</name>
</gene>
<organism evidence="1 2">
    <name type="scientific">Symbiodinium microadriaticum</name>
    <name type="common">Dinoflagellate</name>
    <name type="synonym">Zooxanthella microadriatica</name>
    <dbReference type="NCBI Taxonomy" id="2951"/>
    <lineage>
        <taxon>Eukaryota</taxon>
        <taxon>Sar</taxon>
        <taxon>Alveolata</taxon>
        <taxon>Dinophyceae</taxon>
        <taxon>Suessiales</taxon>
        <taxon>Symbiodiniaceae</taxon>
        <taxon>Symbiodinium</taxon>
    </lineage>
</organism>
<dbReference type="EMBL" id="LSRX01000146">
    <property type="protein sequence ID" value="OLQ07174.1"/>
    <property type="molecule type" value="Genomic_DNA"/>
</dbReference>
<evidence type="ECO:0000313" key="2">
    <source>
        <dbReference type="Proteomes" id="UP000186817"/>
    </source>
</evidence>
<sequence length="276" mass="29657">MRASCRSVCNSCPQLCQSPCGFGQHELDLEIATVFKFSETEAPPKRVLGVSLIRKSFWPQATEDAGQEAPQAAGHLGRLKMRLPRDDTDVSWTSPLFSRCDTLTSIAPSTAGTGIVERPQIPVLMREGIGSAPCAQLVGRDLCTVVPLAERSKNCKMRAELRKLGRCQADSATVDRVFEFMFAWVAASAVKARQHQASQICPGVDPMLKSQLAPPRLLVCRTFSVVSPGWDASQVLPDAQCSLAIFSSGAMGLASENLPGLRCIGLKQSPMAVGPS</sequence>
<reference evidence="1 2" key="1">
    <citation type="submission" date="2016-02" db="EMBL/GenBank/DDBJ databases">
        <title>Genome analysis of coral dinoflagellate symbionts highlights evolutionary adaptations to a symbiotic lifestyle.</title>
        <authorList>
            <person name="Aranda M."/>
            <person name="Li Y."/>
            <person name="Liew Y.J."/>
            <person name="Baumgarten S."/>
            <person name="Simakov O."/>
            <person name="Wilson M."/>
            <person name="Piel J."/>
            <person name="Ashoor H."/>
            <person name="Bougouffa S."/>
            <person name="Bajic V.B."/>
            <person name="Ryu T."/>
            <person name="Ravasi T."/>
            <person name="Bayer T."/>
            <person name="Micklem G."/>
            <person name="Kim H."/>
            <person name="Bhak J."/>
            <person name="Lajeunesse T.C."/>
            <person name="Voolstra C.R."/>
        </authorList>
    </citation>
    <scope>NUCLEOTIDE SEQUENCE [LARGE SCALE GENOMIC DNA]</scope>
    <source>
        <strain evidence="1 2">CCMP2467</strain>
    </source>
</reference>
<dbReference type="Proteomes" id="UP000186817">
    <property type="component" value="Unassembled WGS sequence"/>
</dbReference>
<name>A0A1Q9EI89_SYMMI</name>
<evidence type="ECO:0000313" key="1">
    <source>
        <dbReference type="EMBL" id="OLQ07174.1"/>
    </source>
</evidence>